<protein>
    <submittedName>
        <fullName evidence="2">Uncharacterized protein</fullName>
    </submittedName>
</protein>
<proteinExistence type="predicted"/>
<keyword evidence="3" id="KW-1185">Reference proteome</keyword>
<comment type="caution">
    <text evidence="2">The sequence shown here is derived from an EMBL/GenBank/DDBJ whole genome shotgun (WGS) entry which is preliminary data.</text>
</comment>
<reference evidence="2 3" key="1">
    <citation type="journal article" date="2021" name="Elife">
        <title>Chloroplast acquisition without the gene transfer in kleptoplastic sea slugs, Plakobranchus ocellatus.</title>
        <authorList>
            <person name="Maeda T."/>
            <person name="Takahashi S."/>
            <person name="Yoshida T."/>
            <person name="Shimamura S."/>
            <person name="Takaki Y."/>
            <person name="Nagai Y."/>
            <person name="Toyoda A."/>
            <person name="Suzuki Y."/>
            <person name="Arimoto A."/>
            <person name="Ishii H."/>
            <person name="Satoh N."/>
            <person name="Nishiyama T."/>
            <person name="Hasebe M."/>
            <person name="Maruyama T."/>
            <person name="Minagawa J."/>
            <person name="Obokata J."/>
            <person name="Shigenobu S."/>
        </authorList>
    </citation>
    <scope>NUCLEOTIDE SEQUENCE [LARGE SCALE GENOMIC DNA]</scope>
</reference>
<organism evidence="2 3">
    <name type="scientific">Plakobranchus ocellatus</name>
    <dbReference type="NCBI Taxonomy" id="259542"/>
    <lineage>
        <taxon>Eukaryota</taxon>
        <taxon>Metazoa</taxon>
        <taxon>Spiralia</taxon>
        <taxon>Lophotrochozoa</taxon>
        <taxon>Mollusca</taxon>
        <taxon>Gastropoda</taxon>
        <taxon>Heterobranchia</taxon>
        <taxon>Euthyneura</taxon>
        <taxon>Panpulmonata</taxon>
        <taxon>Sacoglossa</taxon>
        <taxon>Placobranchoidea</taxon>
        <taxon>Plakobranchidae</taxon>
        <taxon>Plakobranchus</taxon>
    </lineage>
</organism>
<feature type="compositionally biased region" description="Basic and acidic residues" evidence="1">
    <location>
        <begin position="59"/>
        <end position="69"/>
    </location>
</feature>
<feature type="region of interest" description="Disordered" evidence="1">
    <location>
        <begin position="53"/>
        <end position="76"/>
    </location>
</feature>
<evidence type="ECO:0000256" key="1">
    <source>
        <dbReference type="SAM" id="MobiDB-lite"/>
    </source>
</evidence>
<sequence>MKTHEPQEGVSIVHPRRVEMPYGPPSGQGAGGRVRTRDKRVAADLRADLLASVPPTPLKGERVNEDNRKRPNFSSSRYSQVFRLPIKRGHRCWSSNPCQNSPSRSQGWLASYCAANILGH</sequence>
<feature type="region of interest" description="Disordered" evidence="1">
    <location>
        <begin position="1"/>
        <end position="37"/>
    </location>
</feature>
<accession>A0AAV3Z6Q8</accession>
<dbReference type="AlphaFoldDB" id="A0AAV3Z6Q8"/>
<name>A0AAV3Z6Q8_9GAST</name>
<evidence type="ECO:0000313" key="3">
    <source>
        <dbReference type="Proteomes" id="UP000735302"/>
    </source>
</evidence>
<dbReference type="Proteomes" id="UP000735302">
    <property type="component" value="Unassembled WGS sequence"/>
</dbReference>
<dbReference type="EMBL" id="BLXT01001947">
    <property type="protein sequence ID" value="GFN89678.1"/>
    <property type="molecule type" value="Genomic_DNA"/>
</dbReference>
<evidence type="ECO:0000313" key="2">
    <source>
        <dbReference type="EMBL" id="GFN89678.1"/>
    </source>
</evidence>
<gene>
    <name evidence="2" type="ORF">PoB_001618400</name>
</gene>